<dbReference type="InterPro" id="IPR050563">
    <property type="entry name" value="4-hydroxybenzoyl-CoA_TE"/>
</dbReference>
<gene>
    <name evidence="1" type="ORF">GCM10020260_26810</name>
</gene>
<evidence type="ECO:0000313" key="1">
    <source>
        <dbReference type="EMBL" id="GAA3288362.1"/>
    </source>
</evidence>
<organism evidence="1 2">
    <name type="scientific">Nesterenkonia halobia</name>
    <dbReference type="NCBI Taxonomy" id="37922"/>
    <lineage>
        <taxon>Bacteria</taxon>
        <taxon>Bacillati</taxon>
        <taxon>Actinomycetota</taxon>
        <taxon>Actinomycetes</taxon>
        <taxon>Micrococcales</taxon>
        <taxon>Micrococcaceae</taxon>
        <taxon>Nesterenkonia</taxon>
    </lineage>
</organism>
<reference evidence="2" key="1">
    <citation type="journal article" date="2019" name="Int. J. Syst. Evol. Microbiol.">
        <title>The Global Catalogue of Microorganisms (GCM) 10K type strain sequencing project: providing services to taxonomists for standard genome sequencing and annotation.</title>
        <authorList>
            <consortium name="The Broad Institute Genomics Platform"/>
            <consortium name="The Broad Institute Genome Sequencing Center for Infectious Disease"/>
            <person name="Wu L."/>
            <person name="Ma J."/>
        </authorList>
    </citation>
    <scope>NUCLEOTIDE SEQUENCE [LARGE SCALE GENOMIC DNA]</scope>
    <source>
        <strain evidence="2">JCM 11483</strain>
    </source>
</reference>
<keyword evidence="2" id="KW-1185">Reference proteome</keyword>
<accession>A0ABP6RHG6</accession>
<dbReference type="CDD" id="cd00586">
    <property type="entry name" value="4HBT"/>
    <property type="match status" value="1"/>
</dbReference>
<dbReference type="Proteomes" id="UP001501736">
    <property type="component" value="Unassembled WGS sequence"/>
</dbReference>
<dbReference type="Gene3D" id="3.10.129.10">
    <property type="entry name" value="Hotdog Thioesterase"/>
    <property type="match status" value="1"/>
</dbReference>
<dbReference type="SUPFAM" id="SSF54637">
    <property type="entry name" value="Thioesterase/thiol ester dehydrase-isomerase"/>
    <property type="match status" value="1"/>
</dbReference>
<evidence type="ECO:0000313" key="2">
    <source>
        <dbReference type="Proteomes" id="UP001501736"/>
    </source>
</evidence>
<name>A0ABP6RHG6_9MICC</name>
<dbReference type="Pfam" id="PF13279">
    <property type="entry name" value="4HBT_2"/>
    <property type="match status" value="1"/>
</dbReference>
<dbReference type="PANTHER" id="PTHR31793:SF24">
    <property type="entry name" value="LONG-CHAIN ACYL-COA THIOESTERASE FADM"/>
    <property type="match status" value="1"/>
</dbReference>
<dbReference type="InterPro" id="IPR029069">
    <property type="entry name" value="HotDog_dom_sf"/>
</dbReference>
<dbReference type="RefSeq" id="WP_344722269.1">
    <property type="nucleotide sequence ID" value="NZ_BAAAYG010000016.1"/>
</dbReference>
<protein>
    <submittedName>
        <fullName evidence="1">Thioesterase family protein</fullName>
    </submittedName>
</protein>
<proteinExistence type="predicted"/>
<comment type="caution">
    <text evidence="1">The sequence shown here is derived from an EMBL/GenBank/DDBJ whole genome shotgun (WGS) entry which is preliminary data.</text>
</comment>
<dbReference type="PANTHER" id="PTHR31793">
    <property type="entry name" value="4-HYDROXYBENZOYL-COA THIOESTERASE FAMILY MEMBER"/>
    <property type="match status" value="1"/>
</dbReference>
<dbReference type="EMBL" id="BAAAYG010000016">
    <property type="protein sequence ID" value="GAA3288362.1"/>
    <property type="molecule type" value="Genomic_DNA"/>
</dbReference>
<sequence>MSPDHNDEPERTTELAADERIFTCPMPLRWSDQDLNAHVNNARVVTLFEEARLQASAAWLGAAHPGPRLVRSLTVDYLRPLHYREDTTALVWVARLGRTSFVMHHELHQHGRSCSVGRTVMVHVDERTGRPLEIDQSTRAALTAALIPEPAADARG</sequence>